<protein>
    <submittedName>
        <fullName evidence="1">Uncharacterized protein</fullName>
    </submittedName>
</protein>
<dbReference type="EMBL" id="CADEAL010001818">
    <property type="protein sequence ID" value="CAB1435843.1"/>
    <property type="molecule type" value="Genomic_DNA"/>
</dbReference>
<dbReference type="PANTHER" id="PTHR15573:SF0">
    <property type="entry name" value="G-PROTEIN COUPLED RECEPTOR 160-RELATED"/>
    <property type="match status" value="1"/>
</dbReference>
<dbReference type="PANTHER" id="PTHR15573">
    <property type="entry name" value="G-PROTEIN COUPLED RECEPTOR 160-RELATED"/>
    <property type="match status" value="1"/>
</dbReference>
<dbReference type="GO" id="GO:0005886">
    <property type="term" value="C:plasma membrane"/>
    <property type="evidence" value="ECO:0007669"/>
    <property type="project" value="TreeGrafter"/>
</dbReference>
<comment type="caution">
    <text evidence="1">The sequence shown here is derived from an EMBL/GenBank/DDBJ whole genome shotgun (WGS) entry which is preliminary data.</text>
</comment>
<evidence type="ECO:0000313" key="1">
    <source>
        <dbReference type="EMBL" id="CAB1435843.1"/>
    </source>
</evidence>
<keyword evidence="2" id="KW-1185">Reference proteome</keyword>
<dbReference type="GO" id="GO:0043235">
    <property type="term" value="C:receptor complex"/>
    <property type="evidence" value="ECO:0007669"/>
    <property type="project" value="TreeGrafter"/>
</dbReference>
<proteinExistence type="predicted"/>
<sequence>MLPDIPVFLETGSSIKMLAILEKWNDTSGFHIDNTVKCLSLMLSKFGMDTMVFLLCSGKLYTSFLNMCSLSIILGDMTMVLYVTAVWLLGPESSPVSLCYFLAHASAVFKALPLPMIAMGITDYCIEDTHHAIRAPYANSSGTWY</sequence>
<dbReference type="Proteomes" id="UP001153269">
    <property type="component" value="Unassembled WGS sequence"/>
</dbReference>
<name>A0A9N7URQ3_PLEPL</name>
<reference evidence="1" key="1">
    <citation type="submission" date="2020-03" db="EMBL/GenBank/DDBJ databases">
        <authorList>
            <person name="Weist P."/>
        </authorList>
    </citation>
    <scope>NUCLEOTIDE SEQUENCE</scope>
</reference>
<dbReference type="InterPro" id="IPR042353">
    <property type="entry name" value="GPR160"/>
</dbReference>
<gene>
    <name evidence="1" type="ORF">PLEPLA_LOCUS23883</name>
</gene>
<evidence type="ECO:0000313" key="2">
    <source>
        <dbReference type="Proteomes" id="UP001153269"/>
    </source>
</evidence>
<dbReference type="AlphaFoldDB" id="A0A9N7URQ3"/>
<accession>A0A9N7URQ3</accession>
<organism evidence="1 2">
    <name type="scientific">Pleuronectes platessa</name>
    <name type="common">European plaice</name>
    <dbReference type="NCBI Taxonomy" id="8262"/>
    <lineage>
        <taxon>Eukaryota</taxon>
        <taxon>Metazoa</taxon>
        <taxon>Chordata</taxon>
        <taxon>Craniata</taxon>
        <taxon>Vertebrata</taxon>
        <taxon>Euteleostomi</taxon>
        <taxon>Actinopterygii</taxon>
        <taxon>Neopterygii</taxon>
        <taxon>Teleostei</taxon>
        <taxon>Neoteleostei</taxon>
        <taxon>Acanthomorphata</taxon>
        <taxon>Carangaria</taxon>
        <taxon>Pleuronectiformes</taxon>
        <taxon>Pleuronectoidei</taxon>
        <taxon>Pleuronectidae</taxon>
        <taxon>Pleuronectes</taxon>
    </lineage>
</organism>